<dbReference type="Proteomes" id="UP000186666">
    <property type="component" value="Unassembled WGS sequence"/>
</dbReference>
<gene>
    <name evidence="2" type="ORF">SAMN05421578_1363</name>
</gene>
<keyword evidence="1" id="KW-0472">Membrane</keyword>
<sequence>MTRDDKDTIRQSIHGLLSDTDPDKLILKSLRSIMPSKRRKLFITAALFLSVVIYLFYFSRAYTNAIERTMNLIETVNTISLPVLGLAVTGYAIFQALANGDTLITMLKVNENEKSKFQEYNYFFLAFSILYIFIIIINFLTIVFLRNVSLDWHISFFSLTVNNVIYSLVMSIYFTFILNAFVEIKCFVYNLYQIFSTNASAKGITYLNSNESEK</sequence>
<feature type="transmembrane region" description="Helical" evidence="1">
    <location>
        <begin position="120"/>
        <end position="144"/>
    </location>
</feature>
<evidence type="ECO:0000313" key="2">
    <source>
        <dbReference type="EMBL" id="SIR69823.1"/>
    </source>
</evidence>
<proteinExistence type="predicted"/>
<reference evidence="2 3" key="1">
    <citation type="submission" date="2017-01" db="EMBL/GenBank/DDBJ databases">
        <authorList>
            <person name="Varghese N."/>
            <person name="Submissions S."/>
        </authorList>
    </citation>
    <scope>NUCLEOTIDE SEQUENCE [LARGE SCALE GENOMIC DNA]</scope>
    <source>
        <strain evidence="2 3">ATCC 23464</strain>
    </source>
</reference>
<protein>
    <submittedName>
        <fullName evidence="2">Uncharacterized protein</fullName>
    </submittedName>
</protein>
<dbReference type="EMBL" id="FTNK01000036">
    <property type="protein sequence ID" value="SIR69823.1"/>
    <property type="molecule type" value="Genomic_DNA"/>
</dbReference>
<evidence type="ECO:0000313" key="3">
    <source>
        <dbReference type="Proteomes" id="UP000186666"/>
    </source>
</evidence>
<keyword evidence="3" id="KW-1185">Reference proteome</keyword>
<feature type="transmembrane region" description="Helical" evidence="1">
    <location>
        <begin position="79"/>
        <end position="99"/>
    </location>
</feature>
<feature type="transmembrane region" description="Helical" evidence="1">
    <location>
        <begin position="164"/>
        <end position="182"/>
    </location>
</feature>
<organism evidence="2 3">
    <name type="scientific">Paenibacillus macquariensis</name>
    <dbReference type="NCBI Taxonomy" id="948756"/>
    <lineage>
        <taxon>Bacteria</taxon>
        <taxon>Bacillati</taxon>
        <taxon>Bacillota</taxon>
        <taxon>Bacilli</taxon>
        <taxon>Bacillales</taxon>
        <taxon>Paenibacillaceae</taxon>
        <taxon>Paenibacillus</taxon>
    </lineage>
</organism>
<dbReference type="RefSeq" id="WP_068579801.1">
    <property type="nucleotide sequence ID" value="NZ_FTNK01000036.1"/>
</dbReference>
<feature type="transmembrane region" description="Helical" evidence="1">
    <location>
        <begin position="41"/>
        <end position="59"/>
    </location>
</feature>
<keyword evidence="1" id="KW-1133">Transmembrane helix</keyword>
<name>A0ABY1KHH5_9BACL</name>
<keyword evidence="1" id="KW-0812">Transmembrane</keyword>
<evidence type="ECO:0000256" key="1">
    <source>
        <dbReference type="SAM" id="Phobius"/>
    </source>
</evidence>
<accession>A0ABY1KHH5</accession>
<comment type="caution">
    <text evidence="2">The sequence shown here is derived from an EMBL/GenBank/DDBJ whole genome shotgun (WGS) entry which is preliminary data.</text>
</comment>